<gene>
    <name evidence="4" type="ORF">M3P21_21255</name>
</gene>
<dbReference type="Proteomes" id="UP001203880">
    <property type="component" value="Unassembled WGS sequence"/>
</dbReference>
<evidence type="ECO:0000256" key="1">
    <source>
        <dbReference type="SAM" id="MobiDB-lite"/>
    </source>
</evidence>
<reference evidence="4" key="1">
    <citation type="submission" date="2022-05" db="EMBL/GenBank/DDBJ databases">
        <authorList>
            <person name="Park J.-S."/>
        </authorList>
    </citation>
    <scope>NUCLEOTIDE SEQUENCE</scope>
    <source>
        <strain evidence="4">2012CJ41-6</strain>
    </source>
</reference>
<dbReference type="InterPro" id="IPR009739">
    <property type="entry name" value="LprI-like_N"/>
</dbReference>
<keyword evidence="2" id="KW-0732">Signal</keyword>
<feature type="signal peptide" evidence="2">
    <location>
        <begin position="1"/>
        <end position="23"/>
    </location>
</feature>
<dbReference type="EMBL" id="JAMFMB010000050">
    <property type="protein sequence ID" value="MCL6286047.1"/>
    <property type="molecule type" value="Genomic_DNA"/>
</dbReference>
<evidence type="ECO:0000259" key="3">
    <source>
        <dbReference type="Pfam" id="PF07007"/>
    </source>
</evidence>
<feature type="domain" description="Lysozyme inhibitor LprI-like N-terminal" evidence="3">
    <location>
        <begin position="349"/>
        <end position="418"/>
    </location>
</feature>
<comment type="caution">
    <text evidence="4">The sequence shown here is derived from an EMBL/GenBank/DDBJ whole genome shotgun (WGS) entry which is preliminary data.</text>
</comment>
<accession>A0ABT0Q8Z5</accession>
<evidence type="ECO:0000256" key="2">
    <source>
        <dbReference type="SAM" id="SignalP"/>
    </source>
</evidence>
<evidence type="ECO:0000313" key="5">
    <source>
        <dbReference type="Proteomes" id="UP001203880"/>
    </source>
</evidence>
<protein>
    <recommendedName>
        <fullName evidence="3">Lysozyme inhibitor LprI-like N-terminal domain-containing protein</fullName>
    </recommendedName>
</protein>
<name>A0ABT0Q8Z5_9RHOB</name>
<sequence length="1003" mass="110294">MPTLKTYIAAVVTIFSISSVAMAQQLLDQYTAVIGQQDRVNSSGKPLSKPEHILAQDRANFHRFGIRQVGDTADAYFNKRENRSNFSRLLSNGSLEPGLANAILHSPDVTLKVEIFGRSSVPQYVNVTLAQTQNGQNQLTITGSPTQRWVFESDQHNWQGAAFVQDATGRSVSLGCTRPGTDPTKYPGGGHVRPHNPGNLILFVSPQALGGGFGIPRAETISIELSVDGTGLGTAPMILITPEMKLATTISVNHSIFGALRVGSAFSAKDARTGQNLSIPLAGFSAALDNLIAFCAAPLSQPLTTSSIPTSQSTEGTSSTMDSSGASGDQNRDAGTQQTVDCNNPITASHKIICASPKLKELDRQIAVVFQKSLEFAESESDQQELLKSQNDWLEFRAGCDNSRNQDQCILNLTNSRLGILIRQAKAKGFDIVALSKPIATEQTPVVLSGTDSRISIAPQPTQYGQWYATTTCIISRKEVAVDFEFGIVKSTTAAAKAPFQSRMVMAPDPSVNNSAKEINYIGELDPTGTGQITFVRDNVNRYSGFQELRPERFTFDPNSGKGSFPDVECRPFAAKRLSQDSERILPSAVRPANGGSFWAGTSSRERCEAIIAWTDKLKKEYPDRDFFRSNQKGDEWRIVRLFADDDFVPVFGQPYDRISLENRRTAEKEIKACMTNAFTRDRMEPYKATAQDLLYEDPKDGFSYGGHAYAVFALRKIRAARNRINIALTSQTETPPTTDFESALQSMESAKEIVRKYGEFLWPSERQEYLDAIDSRREALASAESESRRNAILAFADELSRIAAIESALSDTRLKGAMTAGSWSKFERHLREQRQASAKAIAEPVLELAASQPLTLGGALAVNAELQQGFPGLSAIPSDLRPNFETSIIEERDKRLEAAINMEVLSLDGFKGTKSSLLKQAAWFDQFQQTFSAFSDTAHVRSAVQRYRIARGTTLEQALDGFIEEVLTANTSEKKDDILKEYLSQESDYNFPVALEYRLYAQ</sequence>
<keyword evidence="5" id="KW-1185">Reference proteome</keyword>
<organism evidence="4 5">
    <name type="scientific">Ruegeria spongiae</name>
    <dbReference type="NCBI Taxonomy" id="2942209"/>
    <lineage>
        <taxon>Bacteria</taxon>
        <taxon>Pseudomonadati</taxon>
        <taxon>Pseudomonadota</taxon>
        <taxon>Alphaproteobacteria</taxon>
        <taxon>Rhodobacterales</taxon>
        <taxon>Roseobacteraceae</taxon>
        <taxon>Ruegeria</taxon>
    </lineage>
</organism>
<feature type="region of interest" description="Disordered" evidence="1">
    <location>
        <begin position="304"/>
        <end position="342"/>
    </location>
</feature>
<dbReference type="RefSeq" id="WP_249713419.1">
    <property type="nucleotide sequence ID" value="NZ_JAMFMB010000050.1"/>
</dbReference>
<proteinExistence type="predicted"/>
<evidence type="ECO:0000313" key="4">
    <source>
        <dbReference type="EMBL" id="MCL6286047.1"/>
    </source>
</evidence>
<dbReference type="Pfam" id="PF07007">
    <property type="entry name" value="LprI"/>
    <property type="match status" value="1"/>
</dbReference>
<feature type="chain" id="PRO_5047489693" description="Lysozyme inhibitor LprI-like N-terminal domain-containing protein" evidence="2">
    <location>
        <begin position="24"/>
        <end position="1003"/>
    </location>
</feature>